<feature type="transmembrane region" description="Helical" evidence="7">
    <location>
        <begin position="145"/>
        <end position="163"/>
    </location>
</feature>
<evidence type="ECO:0000256" key="4">
    <source>
        <dbReference type="ARBA" id="ARBA00022692"/>
    </source>
</evidence>
<dbReference type="PANTHER" id="PTHR30151:SF41">
    <property type="entry name" value="ABC TRANSPORTER PERMEASE PROTEIN"/>
    <property type="match status" value="1"/>
</dbReference>
<dbReference type="GO" id="GO:0055085">
    <property type="term" value="P:transmembrane transport"/>
    <property type="evidence" value="ECO:0007669"/>
    <property type="project" value="InterPro"/>
</dbReference>
<dbReference type="EMBL" id="CP116942">
    <property type="protein sequence ID" value="WCO67665.1"/>
    <property type="molecule type" value="Genomic_DNA"/>
</dbReference>
<feature type="transmembrane region" description="Helical" evidence="7">
    <location>
        <begin position="90"/>
        <end position="109"/>
    </location>
</feature>
<organism evidence="9 10">
    <name type="scientific">Iamia majanohamensis</name>
    <dbReference type="NCBI Taxonomy" id="467976"/>
    <lineage>
        <taxon>Bacteria</taxon>
        <taxon>Bacillati</taxon>
        <taxon>Actinomycetota</taxon>
        <taxon>Acidimicrobiia</taxon>
        <taxon>Acidimicrobiales</taxon>
        <taxon>Iamiaceae</taxon>
        <taxon>Iamia</taxon>
    </lineage>
</organism>
<sequence length="280" mass="29516">MTAAQASSSVGPGRGWGGLALAMLRSLLTFAVVTALLLGLWVAYLEVFDVNSYVGKTPGDVWTWVTDPVEGADRRAEMLDATLTTLWETGLGFVTGILGALVVAVLFVVSRALERTFLPIALALRSVPIVAMIPLLAYIFGRGTVGSLVIVSIITFFPALVLVSNGLRAVRPEAIELLVAYNAGTFRQLVKLRLPSALPSLLAAAKVCAPLAVLGSILNGWLSTGTGLGALMVNSTITAQYVQLWAAVVVVTVVSILFAAVVSIAEQPILSRYAPDRVRV</sequence>
<feature type="domain" description="ABC transmembrane type-1" evidence="8">
    <location>
        <begin position="78"/>
        <end position="266"/>
    </location>
</feature>
<keyword evidence="10" id="KW-1185">Reference proteome</keyword>
<comment type="subcellular location">
    <subcellularLocation>
        <location evidence="1 7">Cell membrane</location>
        <topology evidence="1 7">Multi-pass membrane protein</topology>
    </subcellularLocation>
</comment>
<feature type="transmembrane region" description="Helical" evidence="7">
    <location>
        <begin position="242"/>
        <end position="265"/>
    </location>
</feature>
<dbReference type="InterPro" id="IPR035906">
    <property type="entry name" value="MetI-like_sf"/>
</dbReference>
<protein>
    <submittedName>
        <fullName evidence="9">ABC transporter permease subunit</fullName>
    </submittedName>
</protein>
<evidence type="ECO:0000256" key="2">
    <source>
        <dbReference type="ARBA" id="ARBA00022448"/>
    </source>
</evidence>
<evidence type="ECO:0000256" key="1">
    <source>
        <dbReference type="ARBA" id="ARBA00004651"/>
    </source>
</evidence>
<keyword evidence="3" id="KW-1003">Cell membrane</keyword>
<name>A0AAE9Y6M5_9ACTN</name>
<evidence type="ECO:0000313" key="9">
    <source>
        <dbReference type="EMBL" id="WCO67665.1"/>
    </source>
</evidence>
<dbReference type="SUPFAM" id="SSF161098">
    <property type="entry name" value="MetI-like"/>
    <property type="match status" value="1"/>
</dbReference>
<dbReference type="Proteomes" id="UP001216390">
    <property type="component" value="Chromosome"/>
</dbReference>
<keyword evidence="6 7" id="KW-0472">Membrane</keyword>
<evidence type="ECO:0000313" key="10">
    <source>
        <dbReference type="Proteomes" id="UP001216390"/>
    </source>
</evidence>
<evidence type="ECO:0000256" key="7">
    <source>
        <dbReference type="RuleBase" id="RU363032"/>
    </source>
</evidence>
<dbReference type="KEGG" id="ima:PO878_02875"/>
<dbReference type="Pfam" id="PF00528">
    <property type="entry name" value="BPD_transp_1"/>
    <property type="match status" value="1"/>
</dbReference>
<dbReference type="PANTHER" id="PTHR30151">
    <property type="entry name" value="ALKANE SULFONATE ABC TRANSPORTER-RELATED, MEMBRANE SUBUNIT"/>
    <property type="match status" value="1"/>
</dbReference>
<accession>A0AAE9Y6M5</accession>
<dbReference type="InterPro" id="IPR000515">
    <property type="entry name" value="MetI-like"/>
</dbReference>
<dbReference type="CDD" id="cd06261">
    <property type="entry name" value="TM_PBP2"/>
    <property type="match status" value="1"/>
</dbReference>
<dbReference type="RefSeq" id="WP_272737186.1">
    <property type="nucleotide sequence ID" value="NZ_CP116942.1"/>
</dbReference>
<comment type="similarity">
    <text evidence="7">Belongs to the binding-protein-dependent transport system permease family.</text>
</comment>
<dbReference type="AlphaFoldDB" id="A0AAE9Y6M5"/>
<dbReference type="GO" id="GO:0005886">
    <property type="term" value="C:plasma membrane"/>
    <property type="evidence" value="ECO:0007669"/>
    <property type="project" value="UniProtKB-SubCell"/>
</dbReference>
<dbReference type="PROSITE" id="PS50928">
    <property type="entry name" value="ABC_TM1"/>
    <property type="match status" value="1"/>
</dbReference>
<evidence type="ECO:0000256" key="3">
    <source>
        <dbReference type="ARBA" id="ARBA00022475"/>
    </source>
</evidence>
<feature type="transmembrane region" description="Helical" evidence="7">
    <location>
        <begin position="21"/>
        <end position="44"/>
    </location>
</feature>
<dbReference type="Gene3D" id="1.10.3720.10">
    <property type="entry name" value="MetI-like"/>
    <property type="match status" value="1"/>
</dbReference>
<keyword evidence="5 7" id="KW-1133">Transmembrane helix</keyword>
<proteinExistence type="inferred from homology"/>
<gene>
    <name evidence="9" type="ORF">PO878_02875</name>
</gene>
<keyword evidence="2 7" id="KW-0813">Transport</keyword>
<evidence type="ECO:0000256" key="6">
    <source>
        <dbReference type="ARBA" id="ARBA00023136"/>
    </source>
</evidence>
<evidence type="ECO:0000259" key="8">
    <source>
        <dbReference type="PROSITE" id="PS50928"/>
    </source>
</evidence>
<keyword evidence="4 7" id="KW-0812">Transmembrane</keyword>
<evidence type="ECO:0000256" key="5">
    <source>
        <dbReference type="ARBA" id="ARBA00022989"/>
    </source>
</evidence>
<reference evidence="9" key="1">
    <citation type="submission" date="2023-01" db="EMBL/GenBank/DDBJ databases">
        <title>The diversity of Class Acidimicrobiia in South China Sea sediment environments and the proposal of Iamia marina sp. nov., a novel species of the genus Iamia.</title>
        <authorList>
            <person name="He Y."/>
            <person name="Tian X."/>
        </authorList>
    </citation>
    <scope>NUCLEOTIDE SEQUENCE</scope>
    <source>
        <strain evidence="9">DSM 19957</strain>
    </source>
</reference>
<feature type="transmembrane region" description="Helical" evidence="7">
    <location>
        <begin position="116"/>
        <end position="139"/>
    </location>
</feature>
<feature type="transmembrane region" description="Helical" evidence="7">
    <location>
        <begin position="201"/>
        <end position="222"/>
    </location>
</feature>